<dbReference type="InterPro" id="IPR036291">
    <property type="entry name" value="NAD(P)-bd_dom_sf"/>
</dbReference>
<evidence type="ECO:0000313" key="3">
    <source>
        <dbReference type="Proteomes" id="UP001499933"/>
    </source>
</evidence>
<evidence type="ECO:0000259" key="1">
    <source>
        <dbReference type="Pfam" id="PF13460"/>
    </source>
</evidence>
<dbReference type="Gene3D" id="3.40.50.720">
    <property type="entry name" value="NAD(P)-binding Rossmann-like Domain"/>
    <property type="match status" value="1"/>
</dbReference>
<organism evidence="2 3">
    <name type="scientific">Microbacterium deminutum</name>
    <dbReference type="NCBI Taxonomy" id="344164"/>
    <lineage>
        <taxon>Bacteria</taxon>
        <taxon>Bacillati</taxon>
        <taxon>Actinomycetota</taxon>
        <taxon>Actinomycetes</taxon>
        <taxon>Micrococcales</taxon>
        <taxon>Microbacteriaceae</taxon>
        <taxon>Microbacterium</taxon>
    </lineage>
</organism>
<dbReference type="InterPro" id="IPR016040">
    <property type="entry name" value="NAD(P)-bd_dom"/>
</dbReference>
<dbReference type="PANTHER" id="PTHR12126:SF11">
    <property type="entry name" value="NADH DEHYDROGENASE [UBIQUINONE] 1 ALPHA SUBCOMPLEX SUBUNIT 9, MITOCHONDRIAL"/>
    <property type="match status" value="1"/>
</dbReference>
<dbReference type="Proteomes" id="UP001499933">
    <property type="component" value="Unassembled WGS sequence"/>
</dbReference>
<protein>
    <submittedName>
        <fullName evidence="2">SDR family oxidoreductase</fullName>
    </submittedName>
</protein>
<dbReference type="EMBL" id="BAAAOG010000008">
    <property type="protein sequence ID" value="GAA1967138.1"/>
    <property type="molecule type" value="Genomic_DNA"/>
</dbReference>
<dbReference type="RefSeq" id="WP_344096663.1">
    <property type="nucleotide sequence ID" value="NZ_BAAAOG010000008.1"/>
</dbReference>
<dbReference type="SUPFAM" id="SSF51735">
    <property type="entry name" value="NAD(P)-binding Rossmann-fold domains"/>
    <property type="match status" value="1"/>
</dbReference>
<keyword evidence="3" id="KW-1185">Reference proteome</keyword>
<gene>
    <name evidence="2" type="ORF">GCM10009776_32730</name>
</gene>
<reference evidence="3" key="1">
    <citation type="journal article" date="2019" name="Int. J. Syst. Evol. Microbiol.">
        <title>The Global Catalogue of Microorganisms (GCM) 10K type strain sequencing project: providing services to taxonomists for standard genome sequencing and annotation.</title>
        <authorList>
            <consortium name="The Broad Institute Genomics Platform"/>
            <consortium name="The Broad Institute Genome Sequencing Center for Infectious Disease"/>
            <person name="Wu L."/>
            <person name="Ma J."/>
        </authorList>
    </citation>
    <scope>NUCLEOTIDE SEQUENCE [LARGE SCALE GENOMIC DNA]</scope>
    <source>
        <strain evidence="3">JCM 14901</strain>
    </source>
</reference>
<evidence type="ECO:0000313" key="2">
    <source>
        <dbReference type="EMBL" id="GAA1967138.1"/>
    </source>
</evidence>
<name>A0ABP5CUG3_9MICO</name>
<proteinExistence type="predicted"/>
<dbReference type="InterPro" id="IPR051207">
    <property type="entry name" value="ComplexI_NDUFA9_subunit"/>
</dbReference>
<accession>A0ABP5CUG3</accession>
<sequence length="299" mass="30967">MILVVGGTGRLGRLVVEDLAVGSDVRVLARHATASVPLLSRSVHLVDGDIRDPATVTAAAHGVSCIVVASHGVESRERNGLATVDELGSRAVVSAAQRVGCSIVLVSSVGAAPDAALPLARTKWSAEQVVRGSGVPWTIVRATAFAQTWAMILSRSAGRSGRPAIIGGGEAAHRFVDVRDVAAVVARVATDDSLRGRILQVCGPEGLTVSQLAVLVQQANSWHGSPRYLPVPLARMIAASLALFRADLARKVSLGIAMNDPQPADGLDADVPSWIESHPITLETMGAASAHGMPARPPV</sequence>
<dbReference type="Pfam" id="PF13460">
    <property type="entry name" value="NAD_binding_10"/>
    <property type="match status" value="1"/>
</dbReference>
<comment type="caution">
    <text evidence="2">The sequence shown here is derived from an EMBL/GenBank/DDBJ whole genome shotgun (WGS) entry which is preliminary data.</text>
</comment>
<dbReference type="PANTHER" id="PTHR12126">
    <property type="entry name" value="NADH-UBIQUINONE OXIDOREDUCTASE 39 KDA SUBUNIT-RELATED"/>
    <property type="match status" value="1"/>
</dbReference>
<feature type="domain" description="NAD(P)-binding" evidence="1">
    <location>
        <begin position="6"/>
        <end position="191"/>
    </location>
</feature>